<keyword evidence="1" id="KW-0472">Membrane</keyword>
<organism evidence="2 3">
    <name type="scientific">Aquilegia coerulea</name>
    <name type="common">Rocky mountain columbine</name>
    <dbReference type="NCBI Taxonomy" id="218851"/>
    <lineage>
        <taxon>Eukaryota</taxon>
        <taxon>Viridiplantae</taxon>
        <taxon>Streptophyta</taxon>
        <taxon>Embryophyta</taxon>
        <taxon>Tracheophyta</taxon>
        <taxon>Spermatophyta</taxon>
        <taxon>Magnoliopsida</taxon>
        <taxon>Ranunculales</taxon>
        <taxon>Ranunculaceae</taxon>
        <taxon>Thalictroideae</taxon>
        <taxon>Aquilegia</taxon>
    </lineage>
</organism>
<sequence>MEASLLNQESRLRLGEVSRVLEEISDINDYMRSISNEAFKDIMFILFSLALLYILVLPCNTMIPLPLSVIGAVFSVFTAVSSIFQLKQVEKRTISVRGQEFTVGKRKWLHVVNVLVWAIFGLVGIVYLSFCSKPCSV</sequence>
<feature type="transmembrane region" description="Helical" evidence="1">
    <location>
        <begin position="69"/>
        <end position="87"/>
    </location>
</feature>
<dbReference type="AlphaFoldDB" id="A0A2G5E3Z7"/>
<dbReference type="EMBL" id="KZ305030">
    <property type="protein sequence ID" value="PIA50267.1"/>
    <property type="molecule type" value="Genomic_DNA"/>
</dbReference>
<evidence type="ECO:0000313" key="3">
    <source>
        <dbReference type="Proteomes" id="UP000230069"/>
    </source>
</evidence>
<evidence type="ECO:0000313" key="2">
    <source>
        <dbReference type="EMBL" id="PIA50267.1"/>
    </source>
</evidence>
<gene>
    <name evidence="2" type="ORF">AQUCO_01300779v1</name>
</gene>
<keyword evidence="1" id="KW-0812">Transmembrane</keyword>
<name>A0A2G5E3Z7_AQUCA</name>
<accession>A0A2G5E3Z7</accession>
<dbReference type="Proteomes" id="UP000230069">
    <property type="component" value="Unassembled WGS sequence"/>
</dbReference>
<reference evidence="2 3" key="1">
    <citation type="submission" date="2017-09" db="EMBL/GenBank/DDBJ databases">
        <title>WGS assembly of Aquilegia coerulea Goldsmith.</title>
        <authorList>
            <person name="Hodges S."/>
            <person name="Kramer E."/>
            <person name="Nordborg M."/>
            <person name="Tomkins J."/>
            <person name="Borevitz J."/>
            <person name="Derieg N."/>
            <person name="Yan J."/>
            <person name="Mihaltcheva S."/>
            <person name="Hayes R.D."/>
            <person name="Rokhsar D."/>
        </authorList>
    </citation>
    <scope>NUCLEOTIDE SEQUENCE [LARGE SCALE GENOMIC DNA]</scope>
    <source>
        <strain evidence="3">cv. Goldsmith</strain>
    </source>
</reference>
<keyword evidence="1" id="KW-1133">Transmembrane helix</keyword>
<dbReference type="InParanoid" id="A0A2G5E3Z7"/>
<proteinExistence type="predicted"/>
<feature type="transmembrane region" description="Helical" evidence="1">
    <location>
        <begin position="108"/>
        <end position="130"/>
    </location>
</feature>
<feature type="transmembrane region" description="Helical" evidence="1">
    <location>
        <begin position="42"/>
        <end position="63"/>
    </location>
</feature>
<protein>
    <submittedName>
        <fullName evidence="2">Uncharacterized protein</fullName>
    </submittedName>
</protein>
<evidence type="ECO:0000256" key="1">
    <source>
        <dbReference type="SAM" id="Phobius"/>
    </source>
</evidence>
<keyword evidence="3" id="KW-1185">Reference proteome</keyword>